<dbReference type="Proteomes" id="UP000668572">
    <property type="component" value="Unassembled WGS sequence"/>
</dbReference>
<protein>
    <recommendedName>
        <fullName evidence="3">R body protein</fullName>
    </recommendedName>
</protein>
<name>A0A8I1XL15_XANMN</name>
<evidence type="ECO:0000313" key="2">
    <source>
        <dbReference type="Proteomes" id="UP000668572"/>
    </source>
</evidence>
<dbReference type="EMBL" id="JAGHXW010000018">
    <property type="protein sequence ID" value="MBO9758972.1"/>
    <property type="molecule type" value="Genomic_DNA"/>
</dbReference>
<dbReference type="RefSeq" id="WP_087941901.1">
    <property type="nucleotide sequence ID" value="NZ_CP083575.1"/>
</dbReference>
<evidence type="ECO:0000313" key="1">
    <source>
        <dbReference type="EMBL" id="MBO9758972.1"/>
    </source>
</evidence>
<comment type="caution">
    <text evidence="1">The sequence shown here is derived from an EMBL/GenBank/DDBJ whole genome shotgun (WGS) entry which is preliminary data.</text>
</comment>
<organism evidence="1 2">
    <name type="scientific">Xanthomonas manihotis</name>
    <dbReference type="NCBI Taxonomy" id="43353"/>
    <lineage>
        <taxon>Bacteria</taxon>
        <taxon>Pseudomonadati</taxon>
        <taxon>Pseudomonadota</taxon>
        <taxon>Gammaproteobacteria</taxon>
        <taxon>Lysobacterales</taxon>
        <taxon>Lysobacteraceae</taxon>
        <taxon>Xanthomonas</taxon>
    </lineage>
</organism>
<sequence>MEIEITVNGIPSTSDPILSSTALSGLAISQQGALISTLAYANQVASSDLSTKTQIVHQDASNRLRQSILAKAVNGVQALGPINARSTGSLLTSNGMAQSLLDLRATLKSMRTPVKPVVSA</sequence>
<evidence type="ECO:0008006" key="3">
    <source>
        <dbReference type="Google" id="ProtNLM"/>
    </source>
</evidence>
<reference evidence="1" key="1">
    <citation type="submission" date="2021-03" db="EMBL/GenBank/DDBJ databases">
        <title>Molecular characterization of Xanthomonas species pathogenic on Araceae and the development of a triplex TaqMan assay for detection of X. phaseoli pv. dieffenbachiae.</title>
        <authorList>
            <person name="Van Der Wolf J."/>
            <person name="Krijger M."/>
            <person name="Mendes O."/>
            <person name="Brankovics B."/>
            <person name="Bonants P."/>
            <person name="Meekes E."/>
        </authorList>
    </citation>
    <scope>NUCLEOTIDE SEQUENCE</scope>
    <source>
        <strain evidence="1">NBC1264</strain>
    </source>
</reference>
<dbReference type="AlphaFoldDB" id="A0A8I1XL15"/>
<accession>A0A8I1XL15</accession>
<proteinExistence type="predicted"/>
<gene>
    <name evidence="1" type="ORF">J7405_05310</name>
</gene>